<dbReference type="AlphaFoldDB" id="A0A7W5CIH8"/>
<dbReference type="RefSeq" id="WP_183419742.1">
    <property type="nucleotide sequence ID" value="NZ_JACHXY010000002.1"/>
</dbReference>
<feature type="region of interest" description="Disordered" evidence="1">
    <location>
        <begin position="1"/>
        <end position="69"/>
    </location>
</feature>
<dbReference type="EMBL" id="JACHXY010000002">
    <property type="protein sequence ID" value="MBB3158296.1"/>
    <property type="molecule type" value="Genomic_DNA"/>
</dbReference>
<reference evidence="2 3" key="1">
    <citation type="submission" date="2020-08" db="EMBL/GenBank/DDBJ databases">
        <title>Genomic Encyclopedia of Type Strains, Phase III (KMG-III): the genomes of soil and plant-associated and newly described type strains.</title>
        <authorList>
            <person name="Whitman W."/>
        </authorList>
    </citation>
    <scope>NUCLEOTIDE SEQUENCE [LARGE SCALE GENOMIC DNA]</scope>
    <source>
        <strain evidence="2 3">CECT 8356</strain>
    </source>
</reference>
<gene>
    <name evidence="2" type="ORF">FHS07_001992</name>
</gene>
<organism evidence="2 3">
    <name type="scientific">Microbacterium proteolyticum</name>
    <dbReference type="NCBI Taxonomy" id="1572644"/>
    <lineage>
        <taxon>Bacteria</taxon>
        <taxon>Bacillati</taxon>
        <taxon>Actinomycetota</taxon>
        <taxon>Actinomycetes</taxon>
        <taxon>Micrococcales</taxon>
        <taxon>Microbacteriaceae</taxon>
        <taxon>Microbacterium</taxon>
    </lineage>
</organism>
<feature type="compositionally biased region" description="Acidic residues" evidence="1">
    <location>
        <begin position="48"/>
        <end position="59"/>
    </location>
</feature>
<evidence type="ECO:0000313" key="3">
    <source>
        <dbReference type="Proteomes" id="UP000543579"/>
    </source>
</evidence>
<name>A0A7W5CIH8_9MICO</name>
<accession>A0A7W5CIH8</accession>
<sequence length="69" mass="8204">MSKRTRGHLCVSRISDRIEAKRKNNPRGIEVDADHEHQHRRRRKPDQDTEERDDDESDEDHPTWCSDPG</sequence>
<dbReference type="Proteomes" id="UP000543579">
    <property type="component" value="Unassembled WGS sequence"/>
</dbReference>
<evidence type="ECO:0000313" key="2">
    <source>
        <dbReference type="EMBL" id="MBB3158296.1"/>
    </source>
</evidence>
<protein>
    <submittedName>
        <fullName evidence="2">Uncharacterized protein</fullName>
    </submittedName>
</protein>
<proteinExistence type="predicted"/>
<comment type="caution">
    <text evidence="2">The sequence shown here is derived from an EMBL/GenBank/DDBJ whole genome shotgun (WGS) entry which is preliminary data.</text>
</comment>
<evidence type="ECO:0000256" key="1">
    <source>
        <dbReference type="SAM" id="MobiDB-lite"/>
    </source>
</evidence>